<keyword evidence="2" id="KW-0479">Metal-binding</keyword>
<dbReference type="PROSITE" id="PS00018">
    <property type="entry name" value="EF_HAND_1"/>
    <property type="match status" value="4"/>
</dbReference>
<accession>A0A9Q0GTW1</accession>
<dbReference type="InterPro" id="IPR018247">
    <property type="entry name" value="EF_Hand_1_Ca_BS"/>
</dbReference>
<sequence length="229" mass="25772">MLQLLSFVFLAVVFICSLINPIFSVPPEKFLAWIRSLLLTPTTTTTISSTMSTTTTSTSKKEEKKQDKVELERVFATFDKNGDGFITKQELGESLKNMGLSTTDSEVESMIAGLDANGDGLIDMDEFFELYDSLEKMNRGKHDDMENKEEWDDDMEKDLREAFDVFDGNGDGLITVDELGLVLSSMGLNQRVGIQECREMIRMVDMDGDGMVNFDEFKKMMKKPTTVSS</sequence>
<dbReference type="PANTHER" id="PTHR23048">
    <property type="entry name" value="MYOSIN LIGHT CHAIN 1, 3"/>
    <property type="match status" value="1"/>
</dbReference>
<dbReference type="AlphaFoldDB" id="A0A9Q0GTW1"/>
<feature type="domain" description="EF-hand" evidence="6">
    <location>
        <begin position="154"/>
        <end position="189"/>
    </location>
</feature>
<evidence type="ECO:0000259" key="6">
    <source>
        <dbReference type="PROSITE" id="PS50222"/>
    </source>
</evidence>
<keyword evidence="3" id="KW-0677">Repeat</keyword>
<dbReference type="EMBL" id="JAMYWD010000012">
    <property type="protein sequence ID" value="KAJ4952598.1"/>
    <property type="molecule type" value="Genomic_DNA"/>
</dbReference>
<dbReference type="Proteomes" id="UP001141806">
    <property type="component" value="Unassembled WGS sequence"/>
</dbReference>
<dbReference type="FunFam" id="1.10.238.10:FF:000089">
    <property type="entry name" value="calmodulin-like protein 3"/>
    <property type="match status" value="1"/>
</dbReference>
<reference evidence="7" key="1">
    <citation type="journal article" date="2023" name="Plant J.">
        <title>The genome of the king protea, Protea cynaroides.</title>
        <authorList>
            <person name="Chang J."/>
            <person name="Duong T.A."/>
            <person name="Schoeman C."/>
            <person name="Ma X."/>
            <person name="Roodt D."/>
            <person name="Barker N."/>
            <person name="Li Z."/>
            <person name="Van de Peer Y."/>
            <person name="Mizrachi E."/>
        </authorList>
    </citation>
    <scope>NUCLEOTIDE SEQUENCE</scope>
    <source>
        <tissue evidence="7">Young leaves</tissue>
    </source>
</reference>
<evidence type="ECO:0000256" key="2">
    <source>
        <dbReference type="ARBA" id="ARBA00022723"/>
    </source>
</evidence>
<feature type="chain" id="PRO_5040213535" description="EF-hand domain-containing protein" evidence="5">
    <location>
        <begin position="25"/>
        <end position="229"/>
    </location>
</feature>
<evidence type="ECO:0000256" key="1">
    <source>
        <dbReference type="ARBA" id="ARBA00003291"/>
    </source>
</evidence>
<feature type="signal peptide" evidence="5">
    <location>
        <begin position="1"/>
        <end position="24"/>
    </location>
</feature>
<keyword evidence="5" id="KW-0732">Signal</keyword>
<dbReference type="PROSITE" id="PS50222">
    <property type="entry name" value="EF_HAND_2"/>
    <property type="match status" value="4"/>
</dbReference>
<dbReference type="FunFam" id="1.10.238.10:FF:000178">
    <property type="entry name" value="Calmodulin-2 A"/>
    <property type="match status" value="1"/>
</dbReference>
<feature type="domain" description="EF-hand" evidence="6">
    <location>
        <begin position="66"/>
        <end position="101"/>
    </location>
</feature>
<evidence type="ECO:0000313" key="8">
    <source>
        <dbReference type="Proteomes" id="UP001141806"/>
    </source>
</evidence>
<comment type="caution">
    <text evidence="7">The sequence shown here is derived from an EMBL/GenBank/DDBJ whole genome shotgun (WGS) entry which is preliminary data.</text>
</comment>
<dbReference type="Gene3D" id="1.10.238.10">
    <property type="entry name" value="EF-hand"/>
    <property type="match status" value="2"/>
</dbReference>
<dbReference type="InterPro" id="IPR002048">
    <property type="entry name" value="EF_hand_dom"/>
</dbReference>
<evidence type="ECO:0000256" key="3">
    <source>
        <dbReference type="ARBA" id="ARBA00022737"/>
    </source>
</evidence>
<gene>
    <name evidence="7" type="ORF">NE237_029430</name>
</gene>
<keyword evidence="8" id="KW-1185">Reference proteome</keyword>
<organism evidence="7 8">
    <name type="scientific">Protea cynaroides</name>
    <dbReference type="NCBI Taxonomy" id="273540"/>
    <lineage>
        <taxon>Eukaryota</taxon>
        <taxon>Viridiplantae</taxon>
        <taxon>Streptophyta</taxon>
        <taxon>Embryophyta</taxon>
        <taxon>Tracheophyta</taxon>
        <taxon>Spermatophyta</taxon>
        <taxon>Magnoliopsida</taxon>
        <taxon>Proteales</taxon>
        <taxon>Proteaceae</taxon>
        <taxon>Protea</taxon>
    </lineage>
</organism>
<dbReference type="SUPFAM" id="SSF47473">
    <property type="entry name" value="EF-hand"/>
    <property type="match status" value="1"/>
</dbReference>
<evidence type="ECO:0000313" key="7">
    <source>
        <dbReference type="EMBL" id="KAJ4952598.1"/>
    </source>
</evidence>
<keyword evidence="4" id="KW-0106">Calcium</keyword>
<name>A0A9Q0GTW1_9MAGN</name>
<dbReference type="PANTHER" id="PTHR23048:SF0">
    <property type="entry name" value="CALMODULIN LIKE 3"/>
    <property type="match status" value="1"/>
</dbReference>
<protein>
    <recommendedName>
        <fullName evidence="6">EF-hand domain-containing protein</fullName>
    </recommendedName>
</protein>
<feature type="domain" description="EF-hand" evidence="6">
    <location>
        <begin position="192"/>
        <end position="227"/>
    </location>
</feature>
<dbReference type="CDD" id="cd00051">
    <property type="entry name" value="EFh"/>
    <property type="match status" value="1"/>
</dbReference>
<dbReference type="OrthoDB" id="26525at2759"/>
<dbReference type="InterPro" id="IPR050230">
    <property type="entry name" value="CALM/Myosin/TropC-like"/>
</dbReference>
<evidence type="ECO:0000256" key="4">
    <source>
        <dbReference type="ARBA" id="ARBA00022837"/>
    </source>
</evidence>
<dbReference type="SMART" id="SM00054">
    <property type="entry name" value="EFh"/>
    <property type="match status" value="4"/>
</dbReference>
<comment type="function">
    <text evidence="1">Potential calcium sensor.</text>
</comment>
<dbReference type="Pfam" id="PF13499">
    <property type="entry name" value="EF-hand_7"/>
    <property type="match status" value="2"/>
</dbReference>
<feature type="domain" description="EF-hand" evidence="6">
    <location>
        <begin position="102"/>
        <end position="137"/>
    </location>
</feature>
<evidence type="ECO:0000256" key="5">
    <source>
        <dbReference type="SAM" id="SignalP"/>
    </source>
</evidence>
<dbReference type="InterPro" id="IPR011992">
    <property type="entry name" value="EF-hand-dom_pair"/>
</dbReference>
<proteinExistence type="predicted"/>
<dbReference type="GO" id="GO:0005509">
    <property type="term" value="F:calcium ion binding"/>
    <property type="evidence" value="ECO:0007669"/>
    <property type="project" value="InterPro"/>
</dbReference>
<dbReference type="GO" id="GO:0016460">
    <property type="term" value="C:myosin II complex"/>
    <property type="evidence" value="ECO:0007669"/>
    <property type="project" value="TreeGrafter"/>
</dbReference>